<gene>
    <name evidence="2" type="ORF">SPARVUS_LOCUS6838020</name>
</gene>
<keyword evidence="3" id="KW-1185">Reference proteome</keyword>
<evidence type="ECO:0000313" key="2">
    <source>
        <dbReference type="EMBL" id="CAI9568920.1"/>
    </source>
</evidence>
<reference evidence="2" key="1">
    <citation type="submission" date="2023-05" db="EMBL/GenBank/DDBJ databases">
        <authorList>
            <person name="Stuckert A."/>
        </authorList>
    </citation>
    <scope>NUCLEOTIDE SEQUENCE</scope>
</reference>
<evidence type="ECO:0000256" key="1">
    <source>
        <dbReference type="SAM" id="MobiDB-lite"/>
    </source>
</evidence>
<dbReference type="Proteomes" id="UP001162483">
    <property type="component" value="Unassembled WGS sequence"/>
</dbReference>
<dbReference type="EMBL" id="CATNWA010014202">
    <property type="protein sequence ID" value="CAI9568920.1"/>
    <property type="molecule type" value="Genomic_DNA"/>
</dbReference>
<protein>
    <submittedName>
        <fullName evidence="2">Uncharacterized protein</fullName>
    </submittedName>
</protein>
<feature type="region of interest" description="Disordered" evidence="1">
    <location>
        <begin position="1"/>
        <end position="23"/>
    </location>
</feature>
<organism evidence="2 3">
    <name type="scientific">Staurois parvus</name>
    <dbReference type="NCBI Taxonomy" id="386267"/>
    <lineage>
        <taxon>Eukaryota</taxon>
        <taxon>Metazoa</taxon>
        <taxon>Chordata</taxon>
        <taxon>Craniata</taxon>
        <taxon>Vertebrata</taxon>
        <taxon>Euteleostomi</taxon>
        <taxon>Amphibia</taxon>
        <taxon>Batrachia</taxon>
        <taxon>Anura</taxon>
        <taxon>Neobatrachia</taxon>
        <taxon>Ranoidea</taxon>
        <taxon>Ranidae</taxon>
        <taxon>Staurois</taxon>
    </lineage>
</organism>
<accession>A0ABN9DAK4</accession>
<sequence length="46" mass="4831">MSGQLRHQTHPRQPPSNGGVCGTDAICYAAQDGRHREAKPGNGGNC</sequence>
<evidence type="ECO:0000313" key="3">
    <source>
        <dbReference type="Proteomes" id="UP001162483"/>
    </source>
</evidence>
<comment type="caution">
    <text evidence="2">The sequence shown here is derived from an EMBL/GenBank/DDBJ whole genome shotgun (WGS) entry which is preliminary data.</text>
</comment>
<name>A0ABN9DAK4_9NEOB</name>
<proteinExistence type="predicted"/>